<evidence type="ECO:0000256" key="1">
    <source>
        <dbReference type="SAM" id="Phobius"/>
    </source>
</evidence>
<name>B0DR28_LACBS</name>
<organism evidence="3">
    <name type="scientific">Laccaria bicolor (strain S238N-H82 / ATCC MYA-4686)</name>
    <name type="common">Bicoloured deceiver</name>
    <name type="synonym">Laccaria laccata var. bicolor</name>
    <dbReference type="NCBI Taxonomy" id="486041"/>
    <lineage>
        <taxon>Eukaryota</taxon>
        <taxon>Fungi</taxon>
        <taxon>Dikarya</taxon>
        <taxon>Basidiomycota</taxon>
        <taxon>Agaricomycotina</taxon>
        <taxon>Agaricomycetes</taxon>
        <taxon>Agaricomycetidae</taxon>
        <taxon>Agaricales</taxon>
        <taxon>Agaricineae</taxon>
        <taxon>Hydnangiaceae</taxon>
        <taxon>Laccaria</taxon>
    </lineage>
</organism>
<dbReference type="InParanoid" id="B0DR28"/>
<proteinExistence type="predicted"/>
<evidence type="ECO:0000313" key="3">
    <source>
        <dbReference type="Proteomes" id="UP000001194"/>
    </source>
</evidence>
<accession>B0DR28</accession>
<dbReference type="Proteomes" id="UP000001194">
    <property type="component" value="Unassembled WGS sequence"/>
</dbReference>
<keyword evidence="1" id="KW-1133">Transmembrane helix</keyword>
<dbReference type="AlphaFoldDB" id="B0DR28"/>
<sequence length="408" mass="45371">MCCCLDMDIVVIVVDVVVVVVVGGVLLTICGLWWWWALLGGIVVGAITCLVGDMALPHLCGHCAPVEHGGAFYMDEDGFSLSGKPKVTKYDFEAVVLWPGDELHMLPNSAHWVYGIDDVISQGGHYYSSYLMQETLQGIVHAFVLNKFLTNTEHIPSHHLLQRILIFYQVGLIDGGISEDDPALVHLPNVETMEGMLNIICLAVLIILGNVLDFRTYSTPNQGEDDETSPAQTTLMDTDDINAIPNNERIAYCYAHGVALHILNWLRSCTTFTGPVDGLADDLISLFFTYGRIPHCTSHSLSKQIANVLEVDPILKAAWAHKERVPSHSLSLEKKEKYNIEWRHDWEPTSWRAPSVDFTLAGQTSFYIKYFQATKLQINSENANVIVDVVKPPHKKAKVGQCSICCHL</sequence>
<evidence type="ECO:0000313" key="2">
    <source>
        <dbReference type="EMBL" id="EDR02991.1"/>
    </source>
</evidence>
<reference evidence="2 3" key="1">
    <citation type="journal article" date="2008" name="Nature">
        <title>The genome of Laccaria bicolor provides insights into mycorrhizal symbiosis.</title>
        <authorList>
            <person name="Martin F."/>
            <person name="Aerts A."/>
            <person name="Ahren D."/>
            <person name="Brun A."/>
            <person name="Danchin E.G.J."/>
            <person name="Duchaussoy F."/>
            <person name="Gibon J."/>
            <person name="Kohler A."/>
            <person name="Lindquist E."/>
            <person name="Pereda V."/>
            <person name="Salamov A."/>
            <person name="Shapiro H.J."/>
            <person name="Wuyts J."/>
            <person name="Blaudez D."/>
            <person name="Buee M."/>
            <person name="Brokstein P."/>
            <person name="Canbaeck B."/>
            <person name="Cohen D."/>
            <person name="Courty P.E."/>
            <person name="Coutinho P.M."/>
            <person name="Delaruelle C."/>
            <person name="Detter J.C."/>
            <person name="Deveau A."/>
            <person name="DiFazio S."/>
            <person name="Duplessis S."/>
            <person name="Fraissinet-Tachet L."/>
            <person name="Lucic E."/>
            <person name="Frey-Klett P."/>
            <person name="Fourrey C."/>
            <person name="Feussner I."/>
            <person name="Gay G."/>
            <person name="Grimwood J."/>
            <person name="Hoegger P.J."/>
            <person name="Jain P."/>
            <person name="Kilaru S."/>
            <person name="Labbe J."/>
            <person name="Lin Y.C."/>
            <person name="Legue V."/>
            <person name="Le Tacon F."/>
            <person name="Marmeisse R."/>
            <person name="Melayah D."/>
            <person name="Montanini B."/>
            <person name="Muratet M."/>
            <person name="Nehls U."/>
            <person name="Niculita-Hirzel H."/>
            <person name="Oudot-Le Secq M.P."/>
            <person name="Peter M."/>
            <person name="Quesneville H."/>
            <person name="Rajashekar B."/>
            <person name="Reich M."/>
            <person name="Rouhier N."/>
            <person name="Schmutz J."/>
            <person name="Yin T."/>
            <person name="Chalot M."/>
            <person name="Henrissat B."/>
            <person name="Kuees U."/>
            <person name="Lucas S."/>
            <person name="Van de Peer Y."/>
            <person name="Podila G.K."/>
            <person name="Polle A."/>
            <person name="Pukkila P.J."/>
            <person name="Richardson P.M."/>
            <person name="Rouze P."/>
            <person name="Sanders I.R."/>
            <person name="Stajich J.E."/>
            <person name="Tunlid A."/>
            <person name="Tuskan G."/>
            <person name="Grigoriev I.V."/>
        </authorList>
    </citation>
    <scope>NUCLEOTIDE SEQUENCE [LARGE SCALE GENOMIC DNA]</scope>
    <source>
        <strain evidence="3">S238N-H82 / ATCC MYA-4686</strain>
    </source>
</reference>
<keyword evidence="1" id="KW-0472">Membrane</keyword>
<dbReference type="EMBL" id="DS547127">
    <property type="protein sequence ID" value="EDR02991.1"/>
    <property type="molecule type" value="Genomic_DNA"/>
</dbReference>
<dbReference type="GeneID" id="6081985"/>
<dbReference type="KEGG" id="lbc:LACBIDRAFT_331927"/>
<dbReference type="OrthoDB" id="3270451at2759"/>
<dbReference type="HOGENOM" id="CLU_018192_1_0_1"/>
<keyword evidence="3" id="KW-1185">Reference proteome</keyword>
<feature type="transmembrane region" description="Helical" evidence="1">
    <location>
        <begin position="33"/>
        <end position="52"/>
    </location>
</feature>
<protein>
    <submittedName>
        <fullName evidence="2">Predicted protein</fullName>
    </submittedName>
</protein>
<dbReference type="RefSeq" id="XP_001886414.1">
    <property type="nucleotide sequence ID" value="XM_001886379.1"/>
</dbReference>
<feature type="transmembrane region" description="Helical" evidence="1">
    <location>
        <begin position="7"/>
        <end position="27"/>
    </location>
</feature>
<keyword evidence="1" id="KW-0812">Transmembrane</keyword>
<gene>
    <name evidence="2" type="ORF">LACBIDRAFT_331927</name>
</gene>